<proteinExistence type="predicted"/>
<protein>
    <submittedName>
        <fullName evidence="4">DUF4105 domain-containing protein</fullName>
    </submittedName>
</protein>
<feature type="domain" description="DUF7840" evidence="2">
    <location>
        <begin position="503"/>
        <end position="752"/>
    </location>
</feature>
<evidence type="ECO:0000313" key="5">
    <source>
        <dbReference type="Proteomes" id="UP001228171"/>
    </source>
</evidence>
<dbReference type="Pfam" id="PF25225">
    <property type="entry name" value="DUF7843"/>
    <property type="match status" value="1"/>
</dbReference>
<organism evidence="4 5">
    <name type="scientific">Psychrobacter faecalis</name>
    <dbReference type="NCBI Taxonomy" id="180588"/>
    <lineage>
        <taxon>Bacteria</taxon>
        <taxon>Pseudomonadati</taxon>
        <taxon>Pseudomonadota</taxon>
        <taxon>Gammaproteobacteria</taxon>
        <taxon>Moraxellales</taxon>
        <taxon>Moraxellaceae</taxon>
        <taxon>Psychrobacter</taxon>
    </lineage>
</organism>
<dbReference type="Pfam" id="PF25222">
    <property type="entry name" value="DUF7840"/>
    <property type="match status" value="1"/>
</dbReference>
<sequence length="753" mass="83429">MSIYSKYSNLLALDCTPTNTPTNIGRRAHLPLTIAGLLLTSQAQAFLPTPASLVTTGELALDANETIDSNLVTTSQNAEPILSTYTKPIVAKANAETNNIIEESHSPKIEVASSTSHTKNINNADTEQLLASWRAHAQVKNLAQHITWRRLLYFFDDQRNLIGKKKDSSIVDDDAFYLSKNGQHDSAAELDALLVALADEMATTPDNRTANSKLSNPTAQNSVQSSVLCRFPARVQWLTDTLNIDKSGLQTDCPELNDWMQKLAPEQLSIMFAQEYLDNPISAFAHTLLRIDSKASVADPSQIHHAVALNYTVGGDSSDNFLVYAIKSMSGGYDNLIEIDPYPEKLAKYLQEDERDAWTYQLDLTPAEVQQIMLHVWEIKDLKLPYYFTTDNCASEILRLIDVVRPQQHLLSRLPYAVIPSDVVQLLDSENLLASTNYTPADSTLRQAQLNKVKEQRAQLGYHNSAKQTLNEIKSAQSNAVSSIAADGQTLLPRLITVADNNPIDRHPLQLGFIGLGQRGDNNYIDLGVRAGYHDTLDRPSGFPQFFDLEGAAATLRLYDSDNDKANHPSSVVLQNVTLVRGRSFNPVNSAKKGKTWGASIEATRVNDGSQQEGSDHLVGSLGYETGWSWAFGTPSAGTGEMPPQLCYTFLAGTAQAGRGINKGYRVGAGVNAGCRYQINNQLRAQAELQLPYWYHGSSDESNARGHYWQPISTLGLQYDIDKKQALRINANYEWQDRIDAKEDIQLSYRRYF</sequence>
<reference evidence="4 5" key="1">
    <citation type="submission" date="2023-08" db="EMBL/GenBank/DDBJ databases">
        <authorList>
            <person name="Kumar R."/>
        </authorList>
    </citation>
    <scope>NUCLEOTIDE SEQUENCE [LARGE SCALE GENOMIC DNA]</scope>
    <source>
        <strain evidence="4 5">LUR13</strain>
    </source>
</reference>
<comment type="caution">
    <text evidence="4">The sequence shown here is derived from an EMBL/GenBank/DDBJ whole genome shotgun (WGS) entry which is preliminary data.</text>
</comment>
<dbReference type="GeneID" id="84653525"/>
<dbReference type="InterPro" id="IPR057165">
    <property type="entry name" value="DUF7843"/>
</dbReference>
<evidence type="ECO:0000259" key="3">
    <source>
        <dbReference type="Pfam" id="PF25225"/>
    </source>
</evidence>
<dbReference type="InterPro" id="IPR057162">
    <property type="entry name" value="DUF7840"/>
</dbReference>
<dbReference type="InterPro" id="IPR025178">
    <property type="entry name" value="Lnb_N"/>
</dbReference>
<evidence type="ECO:0000259" key="1">
    <source>
        <dbReference type="Pfam" id="PF13387"/>
    </source>
</evidence>
<accession>A0ABT9HH65</accession>
<dbReference type="Proteomes" id="UP001228171">
    <property type="component" value="Unassembled WGS sequence"/>
</dbReference>
<feature type="domain" description="Lnb N-terminal periplasmic" evidence="1">
    <location>
        <begin position="257"/>
        <end position="427"/>
    </location>
</feature>
<gene>
    <name evidence="4" type="ORF">Q8P09_08420</name>
</gene>
<evidence type="ECO:0000259" key="2">
    <source>
        <dbReference type="Pfam" id="PF25222"/>
    </source>
</evidence>
<name>A0ABT9HH65_9GAMM</name>
<keyword evidence="5" id="KW-1185">Reference proteome</keyword>
<dbReference type="Pfam" id="PF13387">
    <property type="entry name" value="Lnb_N"/>
    <property type="match status" value="1"/>
</dbReference>
<feature type="domain" description="DUF7843" evidence="3">
    <location>
        <begin position="141"/>
        <end position="239"/>
    </location>
</feature>
<dbReference type="EMBL" id="JAVAJI010000013">
    <property type="protein sequence ID" value="MDP4545097.1"/>
    <property type="molecule type" value="Genomic_DNA"/>
</dbReference>
<dbReference type="RefSeq" id="WP_227514908.1">
    <property type="nucleotide sequence ID" value="NZ_CAJGZG010000023.1"/>
</dbReference>
<evidence type="ECO:0000313" key="4">
    <source>
        <dbReference type="EMBL" id="MDP4545097.1"/>
    </source>
</evidence>